<reference evidence="2" key="1">
    <citation type="submission" date="2022-01" db="EMBL/GenBank/DDBJ databases">
        <title>Genome Sequence Resource for Two Populations of Ditylenchus destructor, the Migratory Endoparasitic Phytonematode.</title>
        <authorList>
            <person name="Zhang H."/>
            <person name="Lin R."/>
            <person name="Xie B."/>
        </authorList>
    </citation>
    <scope>NUCLEOTIDE SEQUENCE</scope>
    <source>
        <strain evidence="2">BazhouSP</strain>
    </source>
</reference>
<dbReference type="Proteomes" id="UP001201812">
    <property type="component" value="Unassembled WGS sequence"/>
</dbReference>
<feature type="signal peptide" evidence="1">
    <location>
        <begin position="1"/>
        <end position="19"/>
    </location>
</feature>
<name>A0AAD4NEQ8_9BILA</name>
<evidence type="ECO:0000256" key="1">
    <source>
        <dbReference type="SAM" id="SignalP"/>
    </source>
</evidence>
<dbReference type="EMBL" id="JAKKPZ010000001">
    <property type="protein sequence ID" value="KAI1727988.1"/>
    <property type="molecule type" value="Genomic_DNA"/>
</dbReference>
<gene>
    <name evidence="2" type="ORF">DdX_00137</name>
</gene>
<comment type="caution">
    <text evidence="2">The sequence shown here is derived from an EMBL/GenBank/DDBJ whole genome shotgun (WGS) entry which is preliminary data.</text>
</comment>
<proteinExistence type="predicted"/>
<organism evidence="2 3">
    <name type="scientific">Ditylenchus destructor</name>
    <dbReference type="NCBI Taxonomy" id="166010"/>
    <lineage>
        <taxon>Eukaryota</taxon>
        <taxon>Metazoa</taxon>
        <taxon>Ecdysozoa</taxon>
        <taxon>Nematoda</taxon>
        <taxon>Chromadorea</taxon>
        <taxon>Rhabditida</taxon>
        <taxon>Tylenchina</taxon>
        <taxon>Tylenchomorpha</taxon>
        <taxon>Sphaerularioidea</taxon>
        <taxon>Anguinidae</taxon>
        <taxon>Anguininae</taxon>
        <taxon>Ditylenchus</taxon>
    </lineage>
</organism>
<evidence type="ECO:0000313" key="2">
    <source>
        <dbReference type="EMBL" id="KAI1727988.1"/>
    </source>
</evidence>
<keyword evidence="3" id="KW-1185">Reference proteome</keyword>
<keyword evidence="1" id="KW-0732">Signal</keyword>
<dbReference type="AlphaFoldDB" id="A0AAD4NEQ8"/>
<feature type="chain" id="PRO_5042053291" evidence="1">
    <location>
        <begin position="20"/>
        <end position="102"/>
    </location>
</feature>
<protein>
    <submittedName>
        <fullName evidence="2">Uncharacterized protein</fullName>
    </submittedName>
</protein>
<sequence>MKLLVLFISLEIFANICGAFSVMQHLHVKRDVDKDSIWSNSLRKEYQIEANSNNKVHWSASIPLPDTPKHGNWQQQGEVVSFPVPVQDYPTEEQINRKNNQN</sequence>
<evidence type="ECO:0000313" key="3">
    <source>
        <dbReference type="Proteomes" id="UP001201812"/>
    </source>
</evidence>
<accession>A0AAD4NEQ8</accession>